<gene>
    <name evidence="3" type="ORF">GCM10017653_42430</name>
</gene>
<protein>
    <submittedName>
        <fullName evidence="3">Tripartite tricarboxylate transporter TctB</fullName>
    </submittedName>
</protein>
<reference evidence="3" key="2">
    <citation type="submission" date="2023-01" db="EMBL/GenBank/DDBJ databases">
        <authorList>
            <person name="Sun Q."/>
            <person name="Evtushenko L."/>
        </authorList>
    </citation>
    <scope>NUCLEOTIDE SEQUENCE</scope>
    <source>
        <strain evidence="3">VKM B-2789</strain>
    </source>
</reference>
<dbReference type="InterPro" id="IPR009936">
    <property type="entry name" value="DUF1468"/>
</dbReference>
<name>A0A9W6NCU3_9HYPH</name>
<feature type="transmembrane region" description="Helical" evidence="1">
    <location>
        <begin position="24"/>
        <end position="44"/>
    </location>
</feature>
<keyword evidence="1" id="KW-0472">Membrane</keyword>
<evidence type="ECO:0000256" key="1">
    <source>
        <dbReference type="SAM" id="Phobius"/>
    </source>
</evidence>
<evidence type="ECO:0000313" key="4">
    <source>
        <dbReference type="Proteomes" id="UP001143330"/>
    </source>
</evidence>
<dbReference type="Pfam" id="PF07331">
    <property type="entry name" value="TctB"/>
    <property type="match status" value="1"/>
</dbReference>
<organism evidence="3 4">
    <name type="scientific">Ancylobacter defluvii</name>
    <dbReference type="NCBI Taxonomy" id="1282440"/>
    <lineage>
        <taxon>Bacteria</taxon>
        <taxon>Pseudomonadati</taxon>
        <taxon>Pseudomonadota</taxon>
        <taxon>Alphaproteobacteria</taxon>
        <taxon>Hyphomicrobiales</taxon>
        <taxon>Xanthobacteraceae</taxon>
        <taxon>Ancylobacter</taxon>
    </lineage>
</organism>
<sequence length="164" mass="17184">MAERSAPDPVPAPGRSRVSGRPDLVAGAMFAAIGLFGLYLLRGYDMGTAARMGTGYAPRLVCWVLLGLGALVAARGLHSEREDDQEPIAWRPLVLVPLSIIAFGLLVERIGLVAAAAGLIFIGALAGRGIRPLETLILGAALIAGSVLVFVWGLGLSMPIWPEF</sequence>
<accession>A0A9W6NCU3</accession>
<reference evidence="3" key="1">
    <citation type="journal article" date="2014" name="Int. J. Syst. Evol. Microbiol.">
        <title>Complete genome sequence of Corynebacterium casei LMG S-19264T (=DSM 44701T), isolated from a smear-ripened cheese.</title>
        <authorList>
            <consortium name="US DOE Joint Genome Institute (JGI-PGF)"/>
            <person name="Walter F."/>
            <person name="Albersmeier A."/>
            <person name="Kalinowski J."/>
            <person name="Ruckert C."/>
        </authorList>
    </citation>
    <scope>NUCLEOTIDE SEQUENCE</scope>
    <source>
        <strain evidence="3">VKM B-2789</strain>
    </source>
</reference>
<feature type="transmembrane region" description="Helical" evidence="1">
    <location>
        <begin position="94"/>
        <end position="124"/>
    </location>
</feature>
<evidence type="ECO:0000259" key="2">
    <source>
        <dbReference type="Pfam" id="PF07331"/>
    </source>
</evidence>
<dbReference type="RefSeq" id="WP_213360519.1">
    <property type="nucleotide sequence ID" value="NZ_BSFM01000017.1"/>
</dbReference>
<keyword evidence="1" id="KW-0812">Transmembrane</keyword>
<keyword evidence="4" id="KW-1185">Reference proteome</keyword>
<comment type="caution">
    <text evidence="3">The sequence shown here is derived from an EMBL/GenBank/DDBJ whole genome shotgun (WGS) entry which is preliminary data.</text>
</comment>
<feature type="transmembrane region" description="Helical" evidence="1">
    <location>
        <begin position="136"/>
        <end position="161"/>
    </location>
</feature>
<proteinExistence type="predicted"/>
<dbReference type="Proteomes" id="UP001143330">
    <property type="component" value="Unassembled WGS sequence"/>
</dbReference>
<dbReference type="EMBL" id="BSFM01000017">
    <property type="protein sequence ID" value="GLK86173.1"/>
    <property type="molecule type" value="Genomic_DNA"/>
</dbReference>
<dbReference type="AlphaFoldDB" id="A0A9W6NCU3"/>
<evidence type="ECO:0000313" key="3">
    <source>
        <dbReference type="EMBL" id="GLK86173.1"/>
    </source>
</evidence>
<keyword evidence="1" id="KW-1133">Transmembrane helix</keyword>
<feature type="transmembrane region" description="Helical" evidence="1">
    <location>
        <begin position="56"/>
        <end position="74"/>
    </location>
</feature>
<feature type="domain" description="DUF1468" evidence="2">
    <location>
        <begin position="25"/>
        <end position="159"/>
    </location>
</feature>